<evidence type="ECO:0000259" key="1">
    <source>
        <dbReference type="Pfam" id="PF13482"/>
    </source>
</evidence>
<keyword evidence="2" id="KW-0547">Nucleotide-binding</keyword>
<dbReference type="InterPro" id="IPR038720">
    <property type="entry name" value="YprB_RNase_H-like_dom"/>
</dbReference>
<proteinExistence type="predicted"/>
<dbReference type="GO" id="GO:0003676">
    <property type="term" value="F:nucleic acid binding"/>
    <property type="evidence" value="ECO:0007669"/>
    <property type="project" value="InterPro"/>
</dbReference>
<dbReference type="AlphaFoldDB" id="A0A2H0V000"/>
<organism evidence="2 3">
    <name type="scientific">Candidatus Falkowbacteria bacterium CG10_big_fil_rev_8_21_14_0_10_44_15</name>
    <dbReference type="NCBI Taxonomy" id="1974569"/>
    <lineage>
        <taxon>Bacteria</taxon>
        <taxon>Candidatus Falkowiibacteriota</taxon>
    </lineage>
</organism>
<keyword evidence="2" id="KW-0067">ATP-binding</keyword>
<gene>
    <name evidence="2" type="ORF">COU01_01775</name>
</gene>
<dbReference type="Proteomes" id="UP000228510">
    <property type="component" value="Unassembled WGS sequence"/>
</dbReference>
<protein>
    <submittedName>
        <fullName evidence="2">Helicase</fullName>
    </submittedName>
</protein>
<dbReference type="GO" id="GO:0004386">
    <property type="term" value="F:helicase activity"/>
    <property type="evidence" value="ECO:0007669"/>
    <property type="project" value="UniProtKB-KW"/>
</dbReference>
<dbReference type="InterPro" id="IPR036397">
    <property type="entry name" value="RNaseH_sf"/>
</dbReference>
<dbReference type="EMBL" id="PFAT01000025">
    <property type="protein sequence ID" value="PIR92421.1"/>
    <property type="molecule type" value="Genomic_DNA"/>
</dbReference>
<comment type="caution">
    <text evidence="2">The sequence shown here is derived from an EMBL/GenBank/DDBJ whole genome shotgun (WGS) entry which is preliminary data.</text>
</comment>
<dbReference type="Gene3D" id="3.30.420.10">
    <property type="entry name" value="Ribonuclease H-like superfamily/Ribonuclease H"/>
    <property type="match status" value="1"/>
</dbReference>
<keyword evidence="2" id="KW-0347">Helicase</keyword>
<accession>A0A2H0V000</accession>
<reference evidence="3" key="1">
    <citation type="submission" date="2017-09" db="EMBL/GenBank/DDBJ databases">
        <title>Depth-based differentiation of microbial function through sediment-hosted aquifers and enrichment of novel symbionts in the deep terrestrial subsurface.</title>
        <authorList>
            <person name="Probst A.J."/>
            <person name="Ladd B."/>
            <person name="Jarett J.K."/>
            <person name="Geller-Mcgrath D.E."/>
            <person name="Sieber C.M.K."/>
            <person name="Emerson J.B."/>
            <person name="Anantharaman K."/>
            <person name="Thomas B.C."/>
            <person name="Malmstrom R."/>
            <person name="Stieglmeier M."/>
            <person name="Klingl A."/>
            <person name="Woyke T."/>
            <person name="Ryan C.M."/>
            <person name="Banfield J.F."/>
        </authorList>
    </citation>
    <scope>NUCLEOTIDE SEQUENCE [LARGE SCALE GENOMIC DNA]</scope>
</reference>
<name>A0A2H0V000_9BACT</name>
<dbReference type="Pfam" id="PF13482">
    <property type="entry name" value="RNase_H_2"/>
    <property type="match status" value="1"/>
</dbReference>
<dbReference type="SUPFAM" id="SSF53098">
    <property type="entry name" value="Ribonuclease H-like"/>
    <property type="match status" value="1"/>
</dbReference>
<evidence type="ECO:0000313" key="2">
    <source>
        <dbReference type="EMBL" id="PIR92421.1"/>
    </source>
</evidence>
<dbReference type="InterPro" id="IPR012337">
    <property type="entry name" value="RNaseH-like_sf"/>
</dbReference>
<feature type="domain" description="YprB ribonuclease H-like" evidence="1">
    <location>
        <begin position="6"/>
        <end position="153"/>
    </location>
</feature>
<evidence type="ECO:0000313" key="3">
    <source>
        <dbReference type="Proteomes" id="UP000228510"/>
    </source>
</evidence>
<sequence>MDKIVFDIETKNTFQDVGGDRNTDKLDVSVVGVYSYNEDKYYCFEESEFDVLAKIFQNASMLIGFSSKRFDVPVLNKYFPFNLAAIPHYDILEEIEKSFGRRISLDLLGEANLGIKKTGHGLDAIDWYRNGEMEKLKEYCKQDVKITKEIFDLIKKQRYLWIPQRHNPEMAKVELVYKEEKQSQTRLL</sequence>
<keyword evidence="2" id="KW-0378">Hydrolase</keyword>